<keyword evidence="2" id="KW-1185">Reference proteome</keyword>
<protein>
    <submittedName>
        <fullName evidence="1">Uncharacterized protein</fullName>
    </submittedName>
</protein>
<accession>U5DMM1</accession>
<reference evidence="1 2" key="1">
    <citation type="submission" date="2013-05" db="EMBL/GenBank/DDBJ databases">
        <title>Draft genome sequence of Rubidibacter lacunae KORDI 51-2.</title>
        <authorList>
            <person name="Choi D.H."/>
            <person name="Noh J.H."/>
            <person name="Kwon K.-K."/>
            <person name="Lee J.-H."/>
            <person name="Ryu J.-Y."/>
        </authorList>
    </citation>
    <scope>NUCLEOTIDE SEQUENCE [LARGE SCALE GENOMIC DNA]</scope>
    <source>
        <strain evidence="1 2">KORDI 51-2</strain>
    </source>
</reference>
<proteinExistence type="predicted"/>
<organism evidence="1 2">
    <name type="scientific">Rubidibacter lacunae KORDI 51-2</name>
    <dbReference type="NCBI Taxonomy" id="582515"/>
    <lineage>
        <taxon>Bacteria</taxon>
        <taxon>Bacillati</taxon>
        <taxon>Cyanobacteriota</taxon>
        <taxon>Cyanophyceae</taxon>
        <taxon>Oscillatoriophycideae</taxon>
        <taxon>Chroococcales</taxon>
        <taxon>Aphanothecaceae</taxon>
        <taxon>Rubidibacter</taxon>
    </lineage>
</organism>
<gene>
    <name evidence="1" type="ORF">KR51_00015240</name>
</gene>
<comment type="caution">
    <text evidence="1">The sequence shown here is derived from an EMBL/GenBank/DDBJ whole genome shotgun (WGS) entry which is preliminary data.</text>
</comment>
<dbReference type="EMBL" id="ASSJ01000040">
    <property type="protein sequence ID" value="ERN41859.1"/>
    <property type="molecule type" value="Genomic_DNA"/>
</dbReference>
<dbReference type="AlphaFoldDB" id="U5DMM1"/>
<dbReference type="Proteomes" id="UP000016960">
    <property type="component" value="Unassembled WGS sequence"/>
</dbReference>
<name>U5DMM1_9CHRO</name>
<evidence type="ECO:0000313" key="2">
    <source>
        <dbReference type="Proteomes" id="UP000016960"/>
    </source>
</evidence>
<evidence type="ECO:0000313" key="1">
    <source>
        <dbReference type="EMBL" id="ERN41859.1"/>
    </source>
</evidence>
<dbReference type="InParanoid" id="U5DMM1"/>
<sequence length="37" mass="4204">MKETLIDLSAINSPFCNYLKSQNPDATNLSIKRFKCV</sequence>